<evidence type="ECO:0000256" key="1">
    <source>
        <dbReference type="ARBA" id="ARBA00001966"/>
    </source>
</evidence>
<organism evidence="9 10">
    <name type="scientific">Mesobacillus campisalis</name>
    <dbReference type="NCBI Taxonomy" id="1408103"/>
    <lineage>
        <taxon>Bacteria</taxon>
        <taxon>Bacillati</taxon>
        <taxon>Bacillota</taxon>
        <taxon>Bacilli</taxon>
        <taxon>Bacillales</taxon>
        <taxon>Bacillaceae</taxon>
        <taxon>Mesobacillus</taxon>
    </lineage>
</organism>
<evidence type="ECO:0000256" key="5">
    <source>
        <dbReference type="ARBA" id="ARBA00023004"/>
    </source>
</evidence>
<dbReference type="NCBIfam" id="TIGR04085">
    <property type="entry name" value="rSAM_more_4Fe4S"/>
    <property type="match status" value="1"/>
</dbReference>
<keyword evidence="6" id="KW-0411">Iron-sulfur</keyword>
<dbReference type="InterPro" id="IPR007197">
    <property type="entry name" value="rSAM"/>
</dbReference>
<dbReference type="Gene3D" id="3.20.20.70">
    <property type="entry name" value="Aldolase class I"/>
    <property type="match status" value="1"/>
</dbReference>
<dbReference type="CDD" id="cd01335">
    <property type="entry name" value="Radical_SAM"/>
    <property type="match status" value="1"/>
</dbReference>
<dbReference type="GO" id="GO:0051539">
    <property type="term" value="F:4 iron, 4 sulfur cluster binding"/>
    <property type="evidence" value="ECO:0007669"/>
    <property type="project" value="UniProtKB-KW"/>
</dbReference>
<dbReference type="PROSITE" id="PS51918">
    <property type="entry name" value="RADICAL_SAM"/>
    <property type="match status" value="1"/>
</dbReference>
<name>A0A0M2SX34_9BACI</name>
<dbReference type="SFLD" id="SFLDG01386">
    <property type="entry name" value="main_SPASM_domain-containing"/>
    <property type="match status" value="1"/>
</dbReference>
<feature type="domain" description="Radical SAM core" evidence="8">
    <location>
        <begin position="7"/>
        <end position="230"/>
    </location>
</feature>
<dbReference type="InterPro" id="IPR034491">
    <property type="entry name" value="Anaerob_Ser_sulfatase-maturase"/>
</dbReference>
<dbReference type="Pfam" id="PF04055">
    <property type="entry name" value="Radical_SAM"/>
    <property type="match status" value="1"/>
</dbReference>
<keyword evidence="4" id="KW-0479">Metal-binding</keyword>
<evidence type="ECO:0000256" key="6">
    <source>
        <dbReference type="ARBA" id="ARBA00023014"/>
    </source>
</evidence>
<comment type="cofactor">
    <cofactor evidence="1">
        <name>[4Fe-4S] cluster</name>
        <dbReference type="ChEBI" id="CHEBI:49883"/>
    </cofactor>
</comment>
<dbReference type="PANTHER" id="PTHR43273:SF3">
    <property type="entry name" value="ANAEROBIC SULFATASE-MATURATING ENZYME HOMOLOG ASLB-RELATED"/>
    <property type="match status" value="1"/>
</dbReference>
<dbReference type="CDD" id="cd21120">
    <property type="entry name" value="SPASM_anSME"/>
    <property type="match status" value="1"/>
</dbReference>
<protein>
    <submittedName>
        <fullName evidence="9">Anaerobic sulfatase-maturase</fullName>
    </submittedName>
</protein>
<dbReference type="SFLD" id="SFLDF00285">
    <property type="entry name" value="anaerobic_Ser-type_sulfatase-m"/>
    <property type="match status" value="1"/>
</dbReference>
<dbReference type="EMBL" id="LAYY01000004">
    <property type="protein sequence ID" value="KKK39124.1"/>
    <property type="molecule type" value="Genomic_DNA"/>
</dbReference>
<dbReference type="SFLD" id="SFLDG01067">
    <property type="entry name" value="SPASM/twitch_domain_containing"/>
    <property type="match status" value="1"/>
</dbReference>
<evidence type="ECO:0000313" key="9">
    <source>
        <dbReference type="EMBL" id="KKK39124.1"/>
    </source>
</evidence>
<evidence type="ECO:0000256" key="7">
    <source>
        <dbReference type="ARBA" id="ARBA00023601"/>
    </source>
</evidence>
<proteinExistence type="inferred from homology"/>
<dbReference type="SFLD" id="SFLDG01072">
    <property type="entry name" value="dehydrogenase_like"/>
    <property type="match status" value="1"/>
</dbReference>
<dbReference type="AlphaFoldDB" id="A0A0M2SX34"/>
<dbReference type="InterPro" id="IPR023885">
    <property type="entry name" value="4Fe4S-binding_SPASM_dom"/>
</dbReference>
<dbReference type="PATRIC" id="fig|1408103.3.peg.1112"/>
<dbReference type="GO" id="GO:0046872">
    <property type="term" value="F:metal ion binding"/>
    <property type="evidence" value="ECO:0007669"/>
    <property type="project" value="UniProtKB-KW"/>
</dbReference>
<dbReference type="GO" id="GO:0016491">
    <property type="term" value="F:oxidoreductase activity"/>
    <property type="evidence" value="ECO:0007669"/>
    <property type="project" value="InterPro"/>
</dbReference>
<dbReference type="InterPro" id="IPR013785">
    <property type="entry name" value="Aldolase_TIM"/>
</dbReference>
<evidence type="ECO:0000313" key="10">
    <source>
        <dbReference type="Proteomes" id="UP000034166"/>
    </source>
</evidence>
<keyword evidence="10" id="KW-1185">Reference proteome</keyword>
<reference evidence="9 10" key="1">
    <citation type="submission" date="2015-04" db="EMBL/GenBank/DDBJ databases">
        <title>Taxonomic description and genome sequence of Bacillus campisalis sp. nov., a novel member of the genus Bacillus isolated from solar saltern.</title>
        <authorList>
            <person name="Mathan Kumar R."/>
            <person name="Kaur G."/>
            <person name="Kumar A."/>
            <person name="Singh N.K."/>
            <person name="Kaur N."/>
            <person name="Kumar N."/>
            <person name="Mayilraj S."/>
        </authorList>
    </citation>
    <scope>NUCLEOTIDE SEQUENCE [LARGE SCALE GENOMIC DNA]</scope>
    <source>
        <strain evidence="9 10">SA2-6</strain>
    </source>
</reference>
<dbReference type="InterPro" id="IPR058240">
    <property type="entry name" value="rSAM_sf"/>
</dbReference>
<dbReference type="Proteomes" id="UP000034166">
    <property type="component" value="Unassembled WGS sequence"/>
</dbReference>
<evidence type="ECO:0000259" key="8">
    <source>
        <dbReference type="PROSITE" id="PS51918"/>
    </source>
</evidence>
<keyword evidence="3" id="KW-0949">S-adenosyl-L-methionine</keyword>
<dbReference type="PANTHER" id="PTHR43273">
    <property type="entry name" value="ANAEROBIC SULFATASE-MATURATING ENZYME HOMOLOG ASLB-RELATED"/>
    <property type="match status" value="1"/>
</dbReference>
<evidence type="ECO:0000256" key="4">
    <source>
        <dbReference type="ARBA" id="ARBA00022723"/>
    </source>
</evidence>
<dbReference type="SFLD" id="SFLDG01384">
    <property type="entry name" value="thioether_bond_formation_requi"/>
    <property type="match status" value="1"/>
</dbReference>
<evidence type="ECO:0000256" key="3">
    <source>
        <dbReference type="ARBA" id="ARBA00022691"/>
    </source>
</evidence>
<dbReference type="Pfam" id="PF13186">
    <property type="entry name" value="SPASM"/>
    <property type="match status" value="1"/>
</dbReference>
<dbReference type="SUPFAM" id="SSF102114">
    <property type="entry name" value="Radical SAM enzymes"/>
    <property type="match status" value="1"/>
</dbReference>
<keyword evidence="2" id="KW-0004">4Fe-4S</keyword>
<dbReference type="InterPro" id="IPR047207">
    <property type="entry name" value="SPASM_anSME"/>
</dbReference>
<keyword evidence="5" id="KW-0408">Iron</keyword>
<dbReference type="NCBIfam" id="NF010308">
    <property type="entry name" value="PRK13745.1"/>
    <property type="match status" value="1"/>
</dbReference>
<accession>A0A0M2SX34</accession>
<gene>
    <name evidence="9" type="ORF">WQ57_04945</name>
</gene>
<dbReference type="RefSeq" id="WP_046522615.1">
    <property type="nucleotide sequence ID" value="NZ_LAYY01000004.1"/>
</dbReference>
<evidence type="ECO:0000256" key="2">
    <source>
        <dbReference type="ARBA" id="ARBA00022485"/>
    </source>
</evidence>
<sequence length="418" mass="48141">MQKNHLQTEGFHMLAKPSGPICNLDCHYCFYTEKEALFTGTNHFRMSDETLEKFISQYIKAQNSPEIPFVWQGGEPTLMGLEFYKKVVVLQQKHAEGKKITNSLQTNGTLLTEEWCQFLAKHDFLVGLSLDGPEFIHDHYRVDRGGKPTFHKVLKALHMLKKYKVSYNVLTCVTKESSQYPLEIYSFFKEQGAEFIQFIPIVERMPDQKAAELGLRHAAPPSIHEEEIQKTVSPWTVEPEKFGDFLIAIFDEWVRKDVGSVHVMNFEQSLTSWLGLPATSCVFAETCGRAAIVEHNGDVYSCDHYMYPDYRLGNIYNETFAEMMDSNQQRAFGENKKASLPKYCQSCEVRFACNGECPKHRFLLTPDGEPGLNYLCAGYKKYFYHIHKYMKVMVQLIENDLPVSEVMGVIKRPLVMKK</sequence>
<comment type="caution">
    <text evidence="9">The sequence shown here is derived from an EMBL/GenBank/DDBJ whole genome shotgun (WGS) entry which is preliminary data.</text>
</comment>
<comment type="similarity">
    <text evidence="7">Belongs to the radical SAM superfamily. Anaerobic sulfatase-maturating enzyme family.</text>
</comment>
<dbReference type="NCBIfam" id="TIGR03942">
    <property type="entry name" value="sulfatase_rSAM"/>
    <property type="match status" value="1"/>
</dbReference>
<dbReference type="InterPro" id="IPR023867">
    <property type="entry name" value="Sulphatase_maturase_rSAM"/>
</dbReference>
<dbReference type="OrthoDB" id="9808591at2"/>
<dbReference type="SFLD" id="SFLDS00029">
    <property type="entry name" value="Radical_SAM"/>
    <property type="match status" value="1"/>
</dbReference>